<feature type="domain" description="Fungal lipase-type" evidence="1">
    <location>
        <begin position="75"/>
        <end position="211"/>
    </location>
</feature>
<dbReference type="EMBL" id="MN738871">
    <property type="protein sequence ID" value="QHT29207.1"/>
    <property type="molecule type" value="Genomic_DNA"/>
</dbReference>
<dbReference type="InterPro" id="IPR051218">
    <property type="entry name" value="Sec_MonoDiacylglyc_Lipase"/>
</dbReference>
<dbReference type="InterPro" id="IPR029058">
    <property type="entry name" value="AB_hydrolase_fold"/>
</dbReference>
<dbReference type="CDD" id="cd00519">
    <property type="entry name" value="Lipase_3"/>
    <property type="match status" value="1"/>
</dbReference>
<sequence length="274" mass="31792">MEFGNNELLDMCRMCSLCYKNNETIEENYANKDRETKGVEKKYNILDKCCSIPIIKTSSSDCQYFVTIYNEMLLICFRGTESTTDILKDLNIIRTEFNIPNYNKKQLYVHGGFYSQFNDVHEFINKDILEYLDNDEYKTKTILFTGHSLGGALATLGACYFGVVYPSILINCVTFGSPRVGCNQFIKVFAEHCNNSYRFVNENDPVPSFPSSWRFKHVKGCSWINNDKILNEILPWRFWRFLKNYCLSCVGYGYNALEDHYCANYINNLSDAGF</sequence>
<proteinExistence type="predicted"/>
<dbReference type="PANTHER" id="PTHR45856:SF24">
    <property type="entry name" value="FUNGAL LIPASE-LIKE DOMAIN-CONTAINING PROTEIN"/>
    <property type="match status" value="1"/>
</dbReference>
<accession>A0A6C0EJI9</accession>
<dbReference type="AlphaFoldDB" id="A0A6C0EJI9"/>
<reference evidence="2" key="1">
    <citation type="journal article" date="2020" name="Nature">
        <title>Giant virus diversity and host interactions through global metagenomics.</title>
        <authorList>
            <person name="Schulz F."/>
            <person name="Roux S."/>
            <person name="Paez-Espino D."/>
            <person name="Jungbluth S."/>
            <person name="Walsh D.A."/>
            <person name="Denef V.J."/>
            <person name="McMahon K.D."/>
            <person name="Konstantinidis K.T."/>
            <person name="Eloe-Fadrosh E.A."/>
            <person name="Kyrpides N.C."/>
            <person name="Woyke T."/>
        </authorList>
    </citation>
    <scope>NUCLEOTIDE SEQUENCE</scope>
    <source>
        <strain evidence="2">GVMAG-M-3300001351-8</strain>
    </source>
</reference>
<name>A0A6C0EJI9_9ZZZZ</name>
<protein>
    <recommendedName>
        <fullName evidence="1">Fungal lipase-type domain-containing protein</fullName>
    </recommendedName>
</protein>
<dbReference type="PANTHER" id="PTHR45856">
    <property type="entry name" value="ALPHA/BETA-HYDROLASES SUPERFAMILY PROTEIN"/>
    <property type="match status" value="1"/>
</dbReference>
<evidence type="ECO:0000313" key="2">
    <source>
        <dbReference type="EMBL" id="QHT29207.1"/>
    </source>
</evidence>
<dbReference type="GO" id="GO:0006629">
    <property type="term" value="P:lipid metabolic process"/>
    <property type="evidence" value="ECO:0007669"/>
    <property type="project" value="InterPro"/>
</dbReference>
<organism evidence="2">
    <name type="scientific">viral metagenome</name>
    <dbReference type="NCBI Taxonomy" id="1070528"/>
    <lineage>
        <taxon>unclassified sequences</taxon>
        <taxon>metagenomes</taxon>
        <taxon>organismal metagenomes</taxon>
    </lineage>
</organism>
<dbReference type="InterPro" id="IPR002921">
    <property type="entry name" value="Fungal_lipase-type"/>
</dbReference>
<dbReference type="SUPFAM" id="SSF53474">
    <property type="entry name" value="alpha/beta-Hydrolases"/>
    <property type="match status" value="1"/>
</dbReference>
<dbReference type="Pfam" id="PF01764">
    <property type="entry name" value="Lipase_3"/>
    <property type="match status" value="1"/>
</dbReference>
<dbReference type="Gene3D" id="3.40.50.1820">
    <property type="entry name" value="alpha/beta hydrolase"/>
    <property type="match status" value="1"/>
</dbReference>
<evidence type="ECO:0000259" key="1">
    <source>
        <dbReference type="Pfam" id="PF01764"/>
    </source>
</evidence>